<gene>
    <name evidence="4" type="ORF">PP2015_3568</name>
</gene>
<dbReference type="PANTHER" id="PTHR35812:SF1">
    <property type="entry name" value="LIPOPROTEIN"/>
    <property type="match status" value="1"/>
</dbReference>
<dbReference type="Proteomes" id="UP000061457">
    <property type="component" value="Chromosome II"/>
</dbReference>
<feature type="compositionally biased region" description="Polar residues" evidence="1">
    <location>
        <begin position="42"/>
        <end position="53"/>
    </location>
</feature>
<evidence type="ECO:0000256" key="2">
    <source>
        <dbReference type="SAM" id="SignalP"/>
    </source>
</evidence>
<sequence>MRDMNSQKALSVLLLLAFTSACKYEPVSENTQAQSSNNSTSPAGNSQNANTTAPLPPIEVAKCDGECTCDEFSSPYNDTGVTFAGDYPETNLASCDLQSGFNQDCSNGRDSMTDLAKTGTGNASFDYTKLDTQGQPLSVNAAQWQCVRDNVTGLVWEVKSPGNTGGIQDSSFSYSWYDESLPDYSTADNGECDDNCDSQSYLNKLNTQKVCGFDDWRLPNKIELQDLVHYGNSQPSIDRDFFPNTQVGFYWTQNIDTDDTNSVWSVGFGTGRVAGGLSSEPKYIRAVRGEQNLYGIGEVVSEAEKLITNRQVFAGNQRCSERVSFSAPSTRYLQDEQGNVFDKQTGLIWKRCVAGLSGSECKDGSAEQLDWQQAYEYVAKLNDANTGSQWRLPSIKELQANNELACEEPALNPFVFPNVPMGQVWSGTPHNKFEDSSYNYEYRNSIIFYNNRTVKHYVHAVKNCAANSQ</sequence>
<dbReference type="STRING" id="161398.PP2015_3568"/>
<keyword evidence="5" id="KW-1185">Reference proteome</keyword>
<evidence type="ECO:0000256" key="1">
    <source>
        <dbReference type="SAM" id="MobiDB-lite"/>
    </source>
</evidence>
<organism evidence="4 5">
    <name type="scientific">Pseudoalteromonas phenolica</name>
    <dbReference type="NCBI Taxonomy" id="161398"/>
    <lineage>
        <taxon>Bacteria</taxon>
        <taxon>Pseudomonadati</taxon>
        <taxon>Pseudomonadota</taxon>
        <taxon>Gammaproteobacteria</taxon>
        <taxon>Alteromonadales</taxon>
        <taxon>Pseudoalteromonadaceae</taxon>
        <taxon>Pseudoalteromonas</taxon>
    </lineage>
</organism>
<evidence type="ECO:0000259" key="3">
    <source>
        <dbReference type="Pfam" id="PF07603"/>
    </source>
</evidence>
<dbReference type="PANTHER" id="PTHR35812">
    <property type="entry name" value="LIPOPROTEIN"/>
    <property type="match status" value="1"/>
</dbReference>
<protein>
    <recommendedName>
        <fullName evidence="3">Lcl C-terminal domain-containing protein</fullName>
    </recommendedName>
</protein>
<reference evidence="4 5" key="1">
    <citation type="submission" date="2015-11" db="EMBL/GenBank/DDBJ databases">
        <authorList>
            <person name="Zhang Y."/>
            <person name="Guo Z."/>
        </authorList>
    </citation>
    <scope>NUCLEOTIDE SEQUENCE [LARGE SCALE GENOMIC DNA]</scope>
    <source>
        <strain evidence="4 5">KCTC 12086</strain>
    </source>
</reference>
<feature type="region of interest" description="Disordered" evidence="1">
    <location>
        <begin position="29"/>
        <end position="55"/>
    </location>
</feature>
<dbReference type="KEGG" id="pphe:PP2015_3568"/>
<dbReference type="PROSITE" id="PS51257">
    <property type="entry name" value="PROKAR_LIPOPROTEIN"/>
    <property type="match status" value="1"/>
</dbReference>
<accession>A0A0S2K6H3</accession>
<proteinExistence type="predicted"/>
<evidence type="ECO:0000313" key="4">
    <source>
        <dbReference type="EMBL" id="ALO44042.1"/>
    </source>
</evidence>
<dbReference type="InterPro" id="IPR011460">
    <property type="entry name" value="Lcl_C"/>
</dbReference>
<keyword evidence="2" id="KW-0732">Signal</keyword>
<evidence type="ECO:0000313" key="5">
    <source>
        <dbReference type="Proteomes" id="UP000061457"/>
    </source>
</evidence>
<feature type="domain" description="Lcl C-terminal" evidence="3">
    <location>
        <begin position="339"/>
        <end position="461"/>
    </location>
</feature>
<feature type="domain" description="Lcl C-terminal" evidence="3">
    <location>
        <begin position="145"/>
        <end position="288"/>
    </location>
</feature>
<feature type="compositionally biased region" description="Low complexity" evidence="1">
    <location>
        <begin position="29"/>
        <end position="41"/>
    </location>
</feature>
<dbReference type="AlphaFoldDB" id="A0A0S2K6H3"/>
<dbReference type="EMBL" id="CP013188">
    <property type="protein sequence ID" value="ALO44042.1"/>
    <property type="molecule type" value="Genomic_DNA"/>
</dbReference>
<name>A0A0S2K6H3_9GAMM</name>
<dbReference type="Pfam" id="PF07603">
    <property type="entry name" value="Lcl_C"/>
    <property type="match status" value="2"/>
</dbReference>
<dbReference type="OrthoDB" id="9815730at2"/>
<dbReference type="PATRIC" id="fig|161398.10.peg.3637"/>
<feature type="signal peptide" evidence="2">
    <location>
        <begin position="1"/>
        <end position="23"/>
    </location>
</feature>
<feature type="chain" id="PRO_5006601167" description="Lcl C-terminal domain-containing protein" evidence="2">
    <location>
        <begin position="24"/>
        <end position="469"/>
    </location>
</feature>